<gene>
    <name evidence="1" type="ORF">EYF80_030177</name>
</gene>
<reference evidence="1 2" key="1">
    <citation type="submission" date="2019-03" db="EMBL/GenBank/DDBJ databases">
        <title>First draft genome of Liparis tanakae, snailfish: a comprehensive survey of snailfish specific genes.</title>
        <authorList>
            <person name="Kim W."/>
            <person name="Song I."/>
            <person name="Jeong J.-H."/>
            <person name="Kim D."/>
            <person name="Kim S."/>
            <person name="Ryu S."/>
            <person name="Song J.Y."/>
            <person name="Lee S.K."/>
        </authorList>
    </citation>
    <scope>NUCLEOTIDE SEQUENCE [LARGE SCALE GENOMIC DNA]</scope>
    <source>
        <tissue evidence="1">Muscle</tissue>
    </source>
</reference>
<name>A0A4Z2H2R9_9TELE</name>
<dbReference type="AlphaFoldDB" id="A0A4Z2H2R9"/>
<organism evidence="1 2">
    <name type="scientific">Liparis tanakae</name>
    <name type="common">Tanaka's snailfish</name>
    <dbReference type="NCBI Taxonomy" id="230148"/>
    <lineage>
        <taxon>Eukaryota</taxon>
        <taxon>Metazoa</taxon>
        <taxon>Chordata</taxon>
        <taxon>Craniata</taxon>
        <taxon>Vertebrata</taxon>
        <taxon>Euteleostomi</taxon>
        <taxon>Actinopterygii</taxon>
        <taxon>Neopterygii</taxon>
        <taxon>Teleostei</taxon>
        <taxon>Neoteleostei</taxon>
        <taxon>Acanthomorphata</taxon>
        <taxon>Eupercaria</taxon>
        <taxon>Perciformes</taxon>
        <taxon>Cottioidei</taxon>
        <taxon>Cottales</taxon>
        <taxon>Liparidae</taxon>
        <taxon>Liparis</taxon>
    </lineage>
</organism>
<proteinExistence type="predicted"/>
<protein>
    <submittedName>
        <fullName evidence="1">Uncharacterized protein</fullName>
    </submittedName>
</protein>
<evidence type="ECO:0000313" key="1">
    <source>
        <dbReference type="EMBL" id="TNN59605.1"/>
    </source>
</evidence>
<dbReference type="Proteomes" id="UP000314294">
    <property type="component" value="Unassembled WGS sequence"/>
</dbReference>
<sequence length="63" mass="7050">MNLRPTGRGILTRPPECFSLSCRAFCMSSMVHASCQTGSSRPTMQLMIRCFSFSVNRPLSFDT</sequence>
<keyword evidence="2" id="KW-1185">Reference proteome</keyword>
<comment type="caution">
    <text evidence="1">The sequence shown here is derived from an EMBL/GenBank/DDBJ whole genome shotgun (WGS) entry which is preliminary data.</text>
</comment>
<dbReference type="EMBL" id="SRLO01000352">
    <property type="protein sequence ID" value="TNN59605.1"/>
    <property type="molecule type" value="Genomic_DNA"/>
</dbReference>
<accession>A0A4Z2H2R9</accession>
<evidence type="ECO:0000313" key="2">
    <source>
        <dbReference type="Proteomes" id="UP000314294"/>
    </source>
</evidence>